<keyword evidence="6" id="KW-0418">Kinase</keyword>
<dbReference type="InterPro" id="IPR011495">
    <property type="entry name" value="Sig_transdc_His_kin_sub2_dim/P"/>
</dbReference>
<keyword evidence="4" id="KW-0808">Transferase</keyword>
<dbReference type="InterPro" id="IPR011102">
    <property type="entry name" value="Sig_transdc_His_kinase_HWE"/>
</dbReference>
<evidence type="ECO:0000256" key="1">
    <source>
        <dbReference type="ARBA" id="ARBA00000085"/>
    </source>
</evidence>
<evidence type="ECO:0000256" key="4">
    <source>
        <dbReference type="ARBA" id="ARBA00022679"/>
    </source>
</evidence>
<dbReference type="EMBL" id="CAEZZA010000037">
    <property type="protein sequence ID" value="CAB4741943.1"/>
    <property type="molecule type" value="Genomic_DNA"/>
</dbReference>
<dbReference type="Pfam" id="PF07568">
    <property type="entry name" value="HisKA_2"/>
    <property type="match status" value="1"/>
</dbReference>
<reference evidence="9" key="1">
    <citation type="submission" date="2020-05" db="EMBL/GenBank/DDBJ databases">
        <authorList>
            <person name="Chiriac C."/>
            <person name="Salcher M."/>
            <person name="Ghai R."/>
            <person name="Kavagutti S V."/>
        </authorList>
    </citation>
    <scope>NUCLEOTIDE SEQUENCE</scope>
</reference>
<dbReference type="Pfam" id="PF02518">
    <property type="entry name" value="HATPase_c"/>
    <property type="match status" value="1"/>
</dbReference>
<proteinExistence type="predicted"/>
<evidence type="ECO:0000256" key="6">
    <source>
        <dbReference type="ARBA" id="ARBA00022777"/>
    </source>
</evidence>
<sequence length="470" mass="49836">MPTVTKLASERTDLTAAEIDRLHAIVREWPLLADLALSDLVLWLPTWNEGGLIAVAQVRPTTAPTGVPDDVIGDFAPRGRFPDIDQALAFGQNFGHAYPVHFGDRVIAVVARHSSGQPRVAGNLEEIYLTTADDLLRMLVEGTFPALTVIGESADAPRVGDGLIRLDENGMVTYSSPNAVSALHRLGLATDVVGKELKAILSHLSRRPTPMDESLMLIASGKAAGRADIENNVATVLVQGIPLQIQGSVFGSVVLVRDVTDIRGRELALLSKDATIREIHHRVKNNLQTVAALLRLQGRRASSVETKAALGEAELRVGAIAVVHEILSRDTGETVAFDEIIDRIIGLMAELASAFASQAPLIRRVGSCGALPSEQATPLAMSISELLHNAVEHAHATSITVELSQGDGQVRVVVRDDGIGSPSGFADSDAGLGLQIVESLATGELRGKFLICNGETGGAMACIEIPQSVH</sequence>
<dbReference type="EC" id="2.7.13.3" evidence="2"/>
<dbReference type="InterPro" id="IPR022066">
    <property type="entry name" value="PdtaS_GAF"/>
</dbReference>
<dbReference type="InterPro" id="IPR036890">
    <property type="entry name" value="HATPase_C_sf"/>
</dbReference>
<dbReference type="PROSITE" id="PS50109">
    <property type="entry name" value="HIS_KIN"/>
    <property type="match status" value="1"/>
</dbReference>
<dbReference type="InterPro" id="IPR003594">
    <property type="entry name" value="HATPase_dom"/>
</dbReference>
<evidence type="ECO:0000313" key="9">
    <source>
        <dbReference type="EMBL" id="CAB4741943.1"/>
    </source>
</evidence>
<keyword evidence="5" id="KW-0547">Nucleotide-binding</keyword>
<dbReference type="Gene3D" id="3.30.565.10">
    <property type="entry name" value="Histidine kinase-like ATPase, C-terminal domain"/>
    <property type="match status" value="1"/>
</dbReference>
<evidence type="ECO:0000256" key="2">
    <source>
        <dbReference type="ARBA" id="ARBA00012438"/>
    </source>
</evidence>
<keyword evidence="7" id="KW-0067">ATP-binding</keyword>
<dbReference type="Gene3D" id="3.30.450.280">
    <property type="entry name" value="GAF domain"/>
    <property type="match status" value="1"/>
</dbReference>
<accession>A0A6J6T4T0</accession>
<dbReference type="PANTHER" id="PTHR41523">
    <property type="entry name" value="TWO-COMPONENT SYSTEM SENSOR PROTEIN"/>
    <property type="match status" value="1"/>
</dbReference>
<evidence type="ECO:0000256" key="5">
    <source>
        <dbReference type="ARBA" id="ARBA00022741"/>
    </source>
</evidence>
<protein>
    <recommendedName>
        <fullName evidence="2">histidine kinase</fullName>
        <ecNumber evidence="2">2.7.13.3</ecNumber>
    </recommendedName>
</protein>
<evidence type="ECO:0000259" key="8">
    <source>
        <dbReference type="PROSITE" id="PS50109"/>
    </source>
</evidence>
<gene>
    <name evidence="9" type="ORF">UFOPK2809_00404</name>
</gene>
<evidence type="ECO:0000256" key="7">
    <source>
        <dbReference type="ARBA" id="ARBA00022840"/>
    </source>
</evidence>
<keyword evidence="3" id="KW-0597">Phosphoprotein</keyword>
<dbReference type="GO" id="GO:0004673">
    <property type="term" value="F:protein histidine kinase activity"/>
    <property type="evidence" value="ECO:0007669"/>
    <property type="project" value="UniProtKB-EC"/>
</dbReference>
<feature type="domain" description="Histidine kinase" evidence="8">
    <location>
        <begin position="278"/>
        <end position="469"/>
    </location>
</feature>
<dbReference type="Gene3D" id="3.30.450.20">
    <property type="entry name" value="PAS domain"/>
    <property type="match status" value="1"/>
</dbReference>
<dbReference type="InterPro" id="IPR005467">
    <property type="entry name" value="His_kinase_dom"/>
</dbReference>
<dbReference type="SUPFAM" id="SSF55874">
    <property type="entry name" value="ATPase domain of HSP90 chaperone/DNA topoisomerase II/histidine kinase"/>
    <property type="match status" value="1"/>
</dbReference>
<dbReference type="InterPro" id="IPR038424">
    <property type="entry name" value="H_kinase_PdtaS_GAF_sf"/>
</dbReference>
<name>A0A6J6T4T0_9ZZZZ</name>
<dbReference type="PANTHER" id="PTHR41523:SF8">
    <property type="entry name" value="ETHYLENE RESPONSE SENSOR PROTEIN"/>
    <property type="match status" value="1"/>
</dbReference>
<dbReference type="SMART" id="SM00911">
    <property type="entry name" value="HWE_HK"/>
    <property type="match status" value="1"/>
</dbReference>
<dbReference type="GO" id="GO:0005524">
    <property type="term" value="F:ATP binding"/>
    <property type="evidence" value="ECO:0007669"/>
    <property type="project" value="UniProtKB-KW"/>
</dbReference>
<dbReference type="AlphaFoldDB" id="A0A6J6T4T0"/>
<comment type="catalytic activity">
    <reaction evidence="1">
        <text>ATP + protein L-histidine = ADP + protein N-phospho-L-histidine.</text>
        <dbReference type="EC" id="2.7.13.3"/>
    </reaction>
</comment>
<evidence type="ECO:0000256" key="3">
    <source>
        <dbReference type="ARBA" id="ARBA00022553"/>
    </source>
</evidence>
<dbReference type="Pfam" id="PF12282">
    <property type="entry name" value="GAF_PdtaS"/>
    <property type="match status" value="1"/>
</dbReference>
<organism evidence="9">
    <name type="scientific">freshwater metagenome</name>
    <dbReference type="NCBI Taxonomy" id="449393"/>
    <lineage>
        <taxon>unclassified sequences</taxon>
        <taxon>metagenomes</taxon>
        <taxon>ecological metagenomes</taxon>
    </lineage>
</organism>